<name>A0A127VF73_9SPHI</name>
<sequence length="208" mass="23431">MGKVSDILNDGISFGIPLANNSTTQMKRIVLAVIIGVASFSSIKASAQINLNINIGSQPAWGPTGYDHVDNYYLPDVDSYYNVSSQNYTYLVNGKWVSKRTLPARYSNYNLYNGYKVVMNKPNPYLNHAQNLKQYGKYKNYHGKQGNIRDSKDKRYMAARNNRPGQNVNPRSNERSQMKGRAGHGQGHGRDNQKGNNNNQPQRGGRER</sequence>
<evidence type="ECO:0000313" key="2">
    <source>
        <dbReference type="EMBL" id="AMP99986.1"/>
    </source>
</evidence>
<dbReference type="RefSeq" id="WP_068402615.1">
    <property type="nucleotide sequence ID" value="NZ_CP014504.1"/>
</dbReference>
<dbReference type="Proteomes" id="UP000071561">
    <property type="component" value="Chromosome"/>
</dbReference>
<organism evidence="2 3">
    <name type="scientific">Pedobacter cryoconitis</name>
    <dbReference type="NCBI Taxonomy" id="188932"/>
    <lineage>
        <taxon>Bacteria</taxon>
        <taxon>Pseudomonadati</taxon>
        <taxon>Bacteroidota</taxon>
        <taxon>Sphingobacteriia</taxon>
        <taxon>Sphingobacteriales</taxon>
        <taxon>Sphingobacteriaceae</taxon>
        <taxon>Pedobacter</taxon>
    </lineage>
</organism>
<feature type="compositionally biased region" description="Low complexity" evidence="1">
    <location>
        <begin position="194"/>
        <end position="208"/>
    </location>
</feature>
<dbReference type="KEGG" id="pcm:AY601_3115"/>
<dbReference type="EMBL" id="CP014504">
    <property type="protein sequence ID" value="AMP99986.1"/>
    <property type="molecule type" value="Genomic_DNA"/>
</dbReference>
<accession>A0A127VF73</accession>
<gene>
    <name evidence="2" type="ORF">AY601_3115</name>
</gene>
<protein>
    <submittedName>
        <fullName evidence="2">Uncharacterized protein</fullName>
    </submittedName>
</protein>
<dbReference type="PATRIC" id="fig|188932.3.peg.3245"/>
<dbReference type="OrthoDB" id="799522at2"/>
<reference evidence="2 3" key="1">
    <citation type="submission" date="2016-03" db="EMBL/GenBank/DDBJ databases">
        <title>Complete genome sequence of Pedobacter cryoconitis PAMC 27485.</title>
        <authorList>
            <person name="Lee J."/>
            <person name="Kim O.-S."/>
        </authorList>
    </citation>
    <scope>NUCLEOTIDE SEQUENCE [LARGE SCALE GENOMIC DNA]</scope>
    <source>
        <strain evidence="2 3">PAMC 27485</strain>
    </source>
</reference>
<feature type="region of interest" description="Disordered" evidence="1">
    <location>
        <begin position="160"/>
        <end position="208"/>
    </location>
</feature>
<evidence type="ECO:0000256" key="1">
    <source>
        <dbReference type="SAM" id="MobiDB-lite"/>
    </source>
</evidence>
<keyword evidence="3" id="KW-1185">Reference proteome</keyword>
<dbReference type="AlphaFoldDB" id="A0A127VF73"/>
<evidence type="ECO:0000313" key="3">
    <source>
        <dbReference type="Proteomes" id="UP000071561"/>
    </source>
</evidence>
<proteinExistence type="predicted"/>